<sequence>MRTILATLLLAAAALSANAQNIAIKKDLITVDGQPYAHLEQGEAGEYYVSSPQKQRLFLVRPLTLQDPAGWASYLQFVFTDSRKVVETPKPSENFRILSPTKLARIIYSARLLKDGALDPKAVADFEVNYGAPYSERRQALNQLLTQPTVVVPAVAPHPQP</sequence>
<organism evidence="2 3">
    <name type="scientific">Hymenobacter setariae</name>
    <dbReference type="NCBI Taxonomy" id="2594794"/>
    <lineage>
        <taxon>Bacteria</taxon>
        <taxon>Pseudomonadati</taxon>
        <taxon>Bacteroidota</taxon>
        <taxon>Cytophagia</taxon>
        <taxon>Cytophagales</taxon>
        <taxon>Hymenobacteraceae</taxon>
        <taxon>Hymenobacter</taxon>
    </lineage>
</organism>
<evidence type="ECO:0000313" key="2">
    <source>
        <dbReference type="EMBL" id="TVT40546.1"/>
    </source>
</evidence>
<protein>
    <recommendedName>
        <fullName evidence="4">DUF4476 domain-containing protein</fullName>
    </recommendedName>
</protein>
<feature type="chain" id="PRO_5022082819" description="DUF4476 domain-containing protein" evidence="1">
    <location>
        <begin position="20"/>
        <end position="161"/>
    </location>
</feature>
<name>A0A558BVK8_9BACT</name>
<dbReference type="RefSeq" id="WP_144848613.1">
    <property type="nucleotide sequence ID" value="NZ_VMRJ01000003.1"/>
</dbReference>
<comment type="caution">
    <text evidence="2">The sequence shown here is derived from an EMBL/GenBank/DDBJ whole genome shotgun (WGS) entry which is preliminary data.</text>
</comment>
<dbReference type="Proteomes" id="UP000317624">
    <property type="component" value="Unassembled WGS sequence"/>
</dbReference>
<accession>A0A558BVK8</accession>
<evidence type="ECO:0000313" key="3">
    <source>
        <dbReference type="Proteomes" id="UP000317624"/>
    </source>
</evidence>
<reference evidence="2 3" key="1">
    <citation type="submission" date="2019-07" db="EMBL/GenBank/DDBJ databases">
        <title>Hymenobacter sp. straun FUR1 Genome sequencing and assembly.</title>
        <authorList>
            <person name="Chhetri G."/>
        </authorList>
    </citation>
    <scope>NUCLEOTIDE SEQUENCE [LARGE SCALE GENOMIC DNA]</scope>
    <source>
        <strain evidence="2 3">Fur1</strain>
    </source>
</reference>
<gene>
    <name evidence="2" type="ORF">FNT36_13810</name>
</gene>
<feature type="signal peptide" evidence="1">
    <location>
        <begin position="1"/>
        <end position="19"/>
    </location>
</feature>
<keyword evidence="1" id="KW-0732">Signal</keyword>
<dbReference type="EMBL" id="VMRJ01000003">
    <property type="protein sequence ID" value="TVT40546.1"/>
    <property type="molecule type" value="Genomic_DNA"/>
</dbReference>
<dbReference type="AlphaFoldDB" id="A0A558BVK8"/>
<dbReference type="OrthoDB" id="882704at2"/>
<evidence type="ECO:0000256" key="1">
    <source>
        <dbReference type="SAM" id="SignalP"/>
    </source>
</evidence>
<proteinExistence type="predicted"/>
<evidence type="ECO:0008006" key="4">
    <source>
        <dbReference type="Google" id="ProtNLM"/>
    </source>
</evidence>
<keyword evidence="3" id="KW-1185">Reference proteome</keyword>